<reference evidence="2 3" key="1">
    <citation type="submission" date="2021-06" db="EMBL/GenBank/DDBJ databases">
        <authorList>
            <person name="Kallberg Y."/>
            <person name="Tangrot J."/>
            <person name="Rosling A."/>
        </authorList>
    </citation>
    <scope>NUCLEOTIDE SEQUENCE [LARGE SCALE GENOMIC DNA]</scope>
    <source>
        <strain evidence="2 3">120-4 pot B 10/14</strain>
    </source>
</reference>
<name>A0ABN7WTE2_GIGMA</name>
<feature type="non-terminal residue" evidence="2">
    <location>
        <position position="1"/>
    </location>
</feature>
<dbReference type="Proteomes" id="UP000789901">
    <property type="component" value="Unassembled WGS sequence"/>
</dbReference>
<protein>
    <submittedName>
        <fullName evidence="2">39841_t:CDS:1</fullName>
    </submittedName>
</protein>
<evidence type="ECO:0000313" key="3">
    <source>
        <dbReference type="Proteomes" id="UP000789901"/>
    </source>
</evidence>
<sequence length="52" mass="5799">LDPLKQVKVLSAKPAETVSEVSKTNKKRKHIGEVEAVSNNRPRRQAHPVVPM</sequence>
<evidence type="ECO:0000256" key="1">
    <source>
        <dbReference type="SAM" id="MobiDB-lite"/>
    </source>
</evidence>
<accession>A0ABN7WTE2</accession>
<dbReference type="EMBL" id="CAJVQB010062723">
    <property type="protein sequence ID" value="CAG8840385.1"/>
    <property type="molecule type" value="Genomic_DNA"/>
</dbReference>
<gene>
    <name evidence="2" type="ORF">GMARGA_LOCUS34885</name>
</gene>
<organism evidence="2 3">
    <name type="scientific">Gigaspora margarita</name>
    <dbReference type="NCBI Taxonomy" id="4874"/>
    <lineage>
        <taxon>Eukaryota</taxon>
        <taxon>Fungi</taxon>
        <taxon>Fungi incertae sedis</taxon>
        <taxon>Mucoromycota</taxon>
        <taxon>Glomeromycotina</taxon>
        <taxon>Glomeromycetes</taxon>
        <taxon>Diversisporales</taxon>
        <taxon>Gigasporaceae</taxon>
        <taxon>Gigaspora</taxon>
    </lineage>
</organism>
<evidence type="ECO:0000313" key="2">
    <source>
        <dbReference type="EMBL" id="CAG8840385.1"/>
    </source>
</evidence>
<feature type="region of interest" description="Disordered" evidence="1">
    <location>
        <begin position="1"/>
        <end position="29"/>
    </location>
</feature>
<comment type="caution">
    <text evidence="2">The sequence shown here is derived from an EMBL/GenBank/DDBJ whole genome shotgun (WGS) entry which is preliminary data.</text>
</comment>
<keyword evidence="3" id="KW-1185">Reference proteome</keyword>
<proteinExistence type="predicted"/>
<feature type="non-terminal residue" evidence="2">
    <location>
        <position position="52"/>
    </location>
</feature>